<reference evidence="2" key="1">
    <citation type="journal article" date="2019" name="Int. J. Syst. Evol. Microbiol.">
        <title>The Global Catalogue of Microorganisms (GCM) 10K type strain sequencing project: providing services to taxonomists for standard genome sequencing and annotation.</title>
        <authorList>
            <consortium name="The Broad Institute Genomics Platform"/>
            <consortium name="The Broad Institute Genome Sequencing Center for Infectious Disease"/>
            <person name="Wu L."/>
            <person name="Ma J."/>
        </authorList>
    </citation>
    <scope>NUCLEOTIDE SEQUENCE [LARGE SCALE GENOMIC DNA]</scope>
    <source>
        <strain evidence="2">NBRC 106310</strain>
    </source>
</reference>
<dbReference type="Proteomes" id="UP001321543">
    <property type="component" value="Chromosome"/>
</dbReference>
<gene>
    <name evidence="1" type="ORF">GCM10025863_07990</name>
</gene>
<keyword evidence="2" id="KW-1185">Reference proteome</keyword>
<protein>
    <submittedName>
        <fullName evidence="1">Uncharacterized protein</fullName>
    </submittedName>
</protein>
<evidence type="ECO:0000313" key="2">
    <source>
        <dbReference type="Proteomes" id="UP001321543"/>
    </source>
</evidence>
<proteinExistence type="predicted"/>
<dbReference type="EMBL" id="AP027728">
    <property type="protein sequence ID" value="BDZ38185.1"/>
    <property type="molecule type" value="Genomic_DNA"/>
</dbReference>
<accession>A0ABM8FRR4</accession>
<organism evidence="1 2">
    <name type="scientific">Microbacterium suwonense</name>
    <dbReference type="NCBI Taxonomy" id="683047"/>
    <lineage>
        <taxon>Bacteria</taxon>
        <taxon>Bacillati</taxon>
        <taxon>Actinomycetota</taxon>
        <taxon>Actinomycetes</taxon>
        <taxon>Micrococcales</taxon>
        <taxon>Microbacteriaceae</taxon>
        <taxon>Microbacterium</taxon>
    </lineage>
</organism>
<name>A0ABM8FRR4_9MICO</name>
<evidence type="ECO:0000313" key="1">
    <source>
        <dbReference type="EMBL" id="BDZ38185.1"/>
    </source>
</evidence>
<sequence>MRTRQRKVGYIVVDTPVGRVTGFEDYASEWSLAVPEHGYGRVQFGEGSFAVLDAGEPARGELVRERNAFASNIQGPLLPLNPELIREILTGVAARRDIELDLTVGVGALDAYAAGARSAIETLVRGKGFHTIQL</sequence>
<dbReference type="RefSeq" id="WP_286302040.1">
    <property type="nucleotide sequence ID" value="NZ_AP027728.1"/>
</dbReference>